<dbReference type="Gene3D" id="3.30.450.40">
    <property type="match status" value="1"/>
</dbReference>
<evidence type="ECO:0000313" key="4">
    <source>
        <dbReference type="EMBL" id="MBL3657890.1"/>
    </source>
</evidence>
<dbReference type="PROSITE" id="PS50885">
    <property type="entry name" value="HAMP"/>
    <property type="match status" value="1"/>
</dbReference>
<dbReference type="InterPro" id="IPR003660">
    <property type="entry name" value="HAMP_dom"/>
</dbReference>
<proteinExistence type="predicted"/>
<feature type="domain" description="HAMP" evidence="3">
    <location>
        <begin position="305"/>
        <end position="357"/>
    </location>
</feature>
<sequence length="579" mass="65568">MSFKHLFLNLKIRFKLMIAFGSILLLSVILVLVAINGNFSILSLRNLGEKVDMANLRMSQVNIYLQEFASKGFKTDEFLSTGSSQLTKGYQTEMDSILHVLSLLKNNDRYDNKDFSFKLNTIASDINEFDIKFQNLVALYQKRGFEDYGLEGQLRDAIHEVEEAHFPYNKVQMLMLRRHEKDFFLRKDLKYLDRFNQAADIFRQEVAKVNDELVGKAQVLLHINEYQTKFNDIVEVEQKIGLTSSSGILGELNQQATAISDQLRKLTENVKQTNKAMIDKTIYIIIGLFGAQLIIGMLLGYIYSHVFTKSITQIKDAMVSLAKGKFPEKLKVKSSDELAETKTALNQLVERIKVAVDFARNLGAGNFSVQYDEKYNKDVLAKSIIALHQKLQEADQEQFITNWSNEGMAKINGILKNHSASLEILGDDIICQIVNYLNVNQGALYLIDGNELQRLATYAYNKKRFVNQKIAMGTGLVGQCVLEKECVYITDLPPGYTSITSGLGECTPSSLLIVPLIARDHVIGAIELAALRKLKAYEIEFVKKLSESIASILMNNMSNQKKEATEAKRVDDKYSSYYH</sequence>
<dbReference type="InterPro" id="IPR029016">
    <property type="entry name" value="GAF-like_dom_sf"/>
</dbReference>
<dbReference type="CDD" id="cd06225">
    <property type="entry name" value="HAMP"/>
    <property type="match status" value="1"/>
</dbReference>
<keyword evidence="5" id="KW-1185">Reference proteome</keyword>
<dbReference type="Pfam" id="PF00672">
    <property type="entry name" value="HAMP"/>
    <property type="match status" value="1"/>
</dbReference>
<accession>A0A937F8Z5</accession>
<dbReference type="SMART" id="SM00065">
    <property type="entry name" value="GAF"/>
    <property type="match status" value="1"/>
</dbReference>
<keyword evidence="2" id="KW-0472">Membrane</keyword>
<dbReference type="Gene3D" id="6.10.340.10">
    <property type="match status" value="1"/>
</dbReference>
<reference evidence="4" key="1">
    <citation type="submission" date="2021-01" db="EMBL/GenBank/DDBJ databases">
        <title>Fulvivirga kasyanovii gen. nov., sp nov., a novel member of the phylum Bacteroidetes isolated from seawater in a mussel farm.</title>
        <authorList>
            <person name="Zhao L.-H."/>
            <person name="Wang Z.-J."/>
        </authorList>
    </citation>
    <scope>NUCLEOTIDE SEQUENCE</scope>
    <source>
        <strain evidence="4">2943</strain>
    </source>
</reference>
<comment type="caution">
    <text evidence="4">The sequence shown here is derived from an EMBL/GenBank/DDBJ whole genome shotgun (WGS) entry which is preliminary data.</text>
</comment>
<dbReference type="AlphaFoldDB" id="A0A937F8Z5"/>
<keyword evidence="2" id="KW-1133">Transmembrane helix</keyword>
<feature type="transmembrane region" description="Helical" evidence="2">
    <location>
        <begin position="281"/>
        <end position="303"/>
    </location>
</feature>
<dbReference type="Pfam" id="PF13185">
    <property type="entry name" value="GAF_2"/>
    <property type="match status" value="1"/>
</dbReference>
<dbReference type="InterPro" id="IPR003018">
    <property type="entry name" value="GAF"/>
</dbReference>
<dbReference type="GO" id="GO:0016020">
    <property type="term" value="C:membrane"/>
    <property type="evidence" value="ECO:0007669"/>
    <property type="project" value="InterPro"/>
</dbReference>
<feature type="coiled-coil region" evidence="1">
    <location>
        <begin position="249"/>
        <end position="276"/>
    </location>
</feature>
<dbReference type="SMART" id="SM00304">
    <property type="entry name" value="HAMP"/>
    <property type="match status" value="1"/>
</dbReference>
<dbReference type="SUPFAM" id="SSF55781">
    <property type="entry name" value="GAF domain-like"/>
    <property type="match status" value="1"/>
</dbReference>
<name>A0A937F8Z5_9BACT</name>
<protein>
    <submittedName>
        <fullName evidence="4">GAF domain-containing protein</fullName>
    </submittedName>
</protein>
<feature type="transmembrane region" description="Helical" evidence="2">
    <location>
        <begin position="12"/>
        <end position="35"/>
    </location>
</feature>
<evidence type="ECO:0000256" key="1">
    <source>
        <dbReference type="SAM" id="Coils"/>
    </source>
</evidence>
<dbReference type="EMBL" id="JAESIY010000009">
    <property type="protein sequence ID" value="MBL3657890.1"/>
    <property type="molecule type" value="Genomic_DNA"/>
</dbReference>
<evidence type="ECO:0000259" key="3">
    <source>
        <dbReference type="PROSITE" id="PS50885"/>
    </source>
</evidence>
<dbReference type="RefSeq" id="WP_202245673.1">
    <property type="nucleotide sequence ID" value="NZ_JAESIY010000009.1"/>
</dbReference>
<dbReference type="InterPro" id="IPR032255">
    <property type="entry name" value="HBM"/>
</dbReference>
<keyword evidence="1" id="KW-0175">Coiled coil</keyword>
<dbReference type="GO" id="GO:0007165">
    <property type="term" value="P:signal transduction"/>
    <property type="evidence" value="ECO:0007669"/>
    <property type="project" value="InterPro"/>
</dbReference>
<evidence type="ECO:0000256" key="2">
    <source>
        <dbReference type="SAM" id="Phobius"/>
    </source>
</evidence>
<keyword evidence="2" id="KW-0812">Transmembrane</keyword>
<dbReference type="SMART" id="SM01358">
    <property type="entry name" value="HBM"/>
    <property type="match status" value="1"/>
</dbReference>
<evidence type="ECO:0000313" key="5">
    <source>
        <dbReference type="Proteomes" id="UP000659388"/>
    </source>
</evidence>
<organism evidence="4 5">
    <name type="scientific">Fulvivirga sediminis</name>
    <dbReference type="NCBI Taxonomy" id="2803949"/>
    <lineage>
        <taxon>Bacteria</taxon>
        <taxon>Pseudomonadati</taxon>
        <taxon>Bacteroidota</taxon>
        <taxon>Cytophagia</taxon>
        <taxon>Cytophagales</taxon>
        <taxon>Fulvivirgaceae</taxon>
        <taxon>Fulvivirga</taxon>
    </lineage>
</organism>
<dbReference type="Proteomes" id="UP000659388">
    <property type="component" value="Unassembled WGS sequence"/>
</dbReference>
<gene>
    <name evidence="4" type="ORF">JL102_17195</name>
</gene>